<keyword evidence="2 5" id="KW-0349">Heme</keyword>
<dbReference type="GO" id="GO:0005506">
    <property type="term" value="F:iron ion binding"/>
    <property type="evidence" value="ECO:0007669"/>
    <property type="project" value="InterPro"/>
</dbReference>
<accession>A0AAJ0CTC4</accession>
<name>A0AAJ0CTC4_9HYPO</name>
<dbReference type="InterPro" id="IPR001128">
    <property type="entry name" value="Cyt_P450"/>
</dbReference>
<comment type="similarity">
    <text evidence="6">Belongs to the cytochrome P450 family.</text>
</comment>
<protein>
    <recommendedName>
        <fullName evidence="9">Cytochrome P450</fullName>
    </recommendedName>
</protein>
<keyword evidence="3 5" id="KW-0479">Metal-binding</keyword>
<keyword evidence="8" id="KW-1185">Reference proteome</keyword>
<keyword evidence="6" id="KW-0560">Oxidoreductase</keyword>
<evidence type="ECO:0000256" key="6">
    <source>
        <dbReference type="RuleBase" id="RU000461"/>
    </source>
</evidence>
<gene>
    <name evidence="7" type="ORF">QQS21_004644</name>
</gene>
<evidence type="ECO:0000256" key="3">
    <source>
        <dbReference type="ARBA" id="ARBA00022723"/>
    </source>
</evidence>
<dbReference type="PROSITE" id="PS00086">
    <property type="entry name" value="CYTOCHROME_P450"/>
    <property type="match status" value="1"/>
</dbReference>
<evidence type="ECO:0000256" key="4">
    <source>
        <dbReference type="ARBA" id="ARBA00023004"/>
    </source>
</evidence>
<evidence type="ECO:0000256" key="2">
    <source>
        <dbReference type="ARBA" id="ARBA00022617"/>
    </source>
</evidence>
<keyword evidence="6" id="KW-0503">Monooxygenase</keyword>
<evidence type="ECO:0000256" key="1">
    <source>
        <dbReference type="ARBA" id="ARBA00001971"/>
    </source>
</evidence>
<evidence type="ECO:0000313" key="7">
    <source>
        <dbReference type="EMBL" id="KAK2601760.1"/>
    </source>
</evidence>
<keyword evidence="4 5" id="KW-0408">Iron</keyword>
<reference evidence="7" key="1">
    <citation type="submission" date="2023-06" db="EMBL/GenBank/DDBJ databases">
        <title>Conoideocrella luteorostrata (Hypocreales: Clavicipitaceae), a potential biocontrol fungus for elongate hemlock scale in United States Christmas tree production areas.</title>
        <authorList>
            <person name="Barrett H."/>
            <person name="Lovett B."/>
            <person name="Macias A.M."/>
            <person name="Stajich J.E."/>
            <person name="Kasson M.T."/>
        </authorList>
    </citation>
    <scope>NUCLEOTIDE SEQUENCE</scope>
    <source>
        <strain evidence="7">ARSEF 14590</strain>
    </source>
</reference>
<dbReference type="SUPFAM" id="SSF48264">
    <property type="entry name" value="Cytochrome P450"/>
    <property type="match status" value="1"/>
</dbReference>
<dbReference type="Pfam" id="PF00067">
    <property type="entry name" value="p450"/>
    <property type="match status" value="2"/>
</dbReference>
<comment type="cofactor">
    <cofactor evidence="1 5">
        <name>heme</name>
        <dbReference type="ChEBI" id="CHEBI:30413"/>
    </cofactor>
</comment>
<organism evidence="7 8">
    <name type="scientific">Conoideocrella luteorostrata</name>
    <dbReference type="NCBI Taxonomy" id="1105319"/>
    <lineage>
        <taxon>Eukaryota</taxon>
        <taxon>Fungi</taxon>
        <taxon>Dikarya</taxon>
        <taxon>Ascomycota</taxon>
        <taxon>Pezizomycotina</taxon>
        <taxon>Sordariomycetes</taxon>
        <taxon>Hypocreomycetidae</taxon>
        <taxon>Hypocreales</taxon>
        <taxon>Clavicipitaceae</taxon>
        <taxon>Conoideocrella</taxon>
    </lineage>
</organism>
<dbReference type="GO" id="GO:0020037">
    <property type="term" value="F:heme binding"/>
    <property type="evidence" value="ECO:0007669"/>
    <property type="project" value="InterPro"/>
</dbReference>
<dbReference type="Proteomes" id="UP001251528">
    <property type="component" value="Unassembled WGS sequence"/>
</dbReference>
<feature type="binding site" description="axial binding residue" evidence="5">
    <location>
        <position position="432"/>
    </location>
    <ligand>
        <name>heme</name>
        <dbReference type="ChEBI" id="CHEBI:30413"/>
    </ligand>
    <ligandPart>
        <name>Fe</name>
        <dbReference type="ChEBI" id="CHEBI:18248"/>
    </ligandPart>
</feature>
<dbReference type="GO" id="GO:0004497">
    <property type="term" value="F:monooxygenase activity"/>
    <property type="evidence" value="ECO:0007669"/>
    <property type="project" value="UniProtKB-KW"/>
</dbReference>
<evidence type="ECO:0000256" key="5">
    <source>
        <dbReference type="PIRSR" id="PIRSR602401-1"/>
    </source>
</evidence>
<proteinExistence type="inferred from homology"/>
<dbReference type="InterPro" id="IPR017972">
    <property type="entry name" value="Cyt_P450_CS"/>
</dbReference>
<dbReference type="EMBL" id="JASWJB010000070">
    <property type="protein sequence ID" value="KAK2601760.1"/>
    <property type="molecule type" value="Genomic_DNA"/>
</dbReference>
<evidence type="ECO:0000313" key="8">
    <source>
        <dbReference type="Proteomes" id="UP001251528"/>
    </source>
</evidence>
<dbReference type="AlphaFoldDB" id="A0AAJ0CTC4"/>
<dbReference type="InterPro" id="IPR002401">
    <property type="entry name" value="Cyt_P450_E_grp-I"/>
</dbReference>
<sequence length="516" mass="57204">MSALFTVVRSHLGIVIADGTEADALQFIFRATYLIYLHPLSKYPGPFLAKITDGYGAYSALRKRLHLDTHINVQKYGNVIRQGPNKLVFNSPRAAEDIYLSPRAAKSNAYDGAAMGNPQRNLINLQDRELHRRKRRIIGPVLGDRYLRGFEPIMSAHIDTFLRQILSSSERNITVDISPASQRLSADIIASLAFGNTLNMQTTEKYYHLPKYSMTCPGGSASLAFKNALVSLITTRMALGKDIRYDLYSAAKGADDAGVDGIIVDHDLWPEAALFVLAGGGPTSAALSAVFFYLSRNPQCYNKLAHEIRTSFASAGQIAPGSLLSRCTYLKACIDESMRMSPPSMSFPWRIQDPMDNSGQPWIVDGHIIPRGTQVAVHVYPLFHDEEIFPDSFAFKPERWLDPAPGNTENTMATRKLTRRAFAPFSSGDRACPAKSLSLMELNVTIARTLWYFDFEIAPGPEGELGGGTSGRTDGRGRPDEYQLDDIFYSAHRGPNLVFKEREGYAEYLRATGVKE</sequence>
<comment type="caution">
    <text evidence="7">The sequence shown here is derived from an EMBL/GenBank/DDBJ whole genome shotgun (WGS) entry which is preliminary data.</text>
</comment>
<dbReference type="Gene3D" id="1.10.630.10">
    <property type="entry name" value="Cytochrome P450"/>
    <property type="match status" value="1"/>
</dbReference>
<dbReference type="PRINTS" id="PR00385">
    <property type="entry name" value="P450"/>
</dbReference>
<dbReference type="InterPro" id="IPR036396">
    <property type="entry name" value="Cyt_P450_sf"/>
</dbReference>
<dbReference type="InterPro" id="IPR050121">
    <property type="entry name" value="Cytochrome_P450_monoxygenase"/>
</dbReference>
<dbReference type="PRINTS" id="PR00463">
    <property type="entry name" value="EP450I"/>
</dbReference>
<dbReference type="PANTHER" id="PTHR24305:SF226">
    <property type="entry name" value="CYTOCHROME P450 MONOOXYGENASE"/>
    <property type="match status" value="1"/>
</dbReference>
<dbReference type="GO" id="GO:0016705">
    <property type="term" value="F:oxidoreductase activity, acting on paired donors, with incorporation or reduction of molecular oxygen"/>
    <property type="evidence" value="ECO:0007669"/>
    <property type="project" value="InterPro"/>
</dbReference>
<evidence type="ECO:0008006" key="9">
    <source>
        <dbReference type="Google" id="ProtNLM"/>
    </source>
</evidence>
<dbReference type="PANTHER" id="PTHR24305">
    <property type="entry name" value="CYTOCHROME P450"/>
    <property type="match status" value="1"/>
</dbReference>